<dbReference type="NCBIfam" id="TIGR01525">
    <property type="entry name" value="ATPase-IB_hvy"/>
    <property type="match status" value="1"/>
</dbReference>
<evidence type="ECO:0000256" key="17">
    <source>
        <dbReference type="ARBA" id="ARBA00023136"/>
    </source>
</evidence>
<dbReference type="PANTHER" id="PTHR43520:SF8">
    <property type="entry name" value="P-TYPE CU(+) TRANSPORTER"/>
    <property type="match status" value="1"/>
</dbReference>
<organism evidence="23 24">
    <name type="scientific">Ignavigranum ruoffiae</name>
    <dbReference type="NCBI Taxonomy" id="89093"/>
    <lineage>
        <taxon>Bacteria</taxon>
        <taxon>Bacillati</taxon>
        <taxon>Bacillota</taxon>
        <taxon>Bacilli</taxon>
        <taxon>Lactobacillales</taxon>
        <taxon>Aerococcaceae</taxon>
        <taxon>Ignavigranum</taxon>
    </lineage>
</organism>
<name>A0A1H9D481_9LACT</name>
<dbReference type="InterPro" id="IPR008250">
    <property type="entry name" value="ATPase_P-typ_transduc_dom_A_sf"/>
</dbReference>
<dbReference type="PROSITE" id="PS00154">
    <property type="entry name" value="ATPASE_E1_E2"/>
    <property type="match status" value="1"/>
</dbReference>
<dbReference type="InterPro" id="IPR017969">
    <property type="entry name" value="Heavy-metal-associated_CS"/>
</dbReference>
<comment type="subcellular location">
    <subcellularLocation>
        <location evidence="1">Cell membrane</location>
        <topology evidence="1">Multi-pass membrane protein</topology>
    </subcellularLocation>
</comment>
<evidence type="ECO:0000313" key="23">
    <source>
        <dbReference type="EMBL" id="SEQ07598.1"/>
    </source>
</evidence>
<dbReference type="SUPFAM" id="SSF55008">
    <property type="entry name" value="HMA, heavy metal-associated domain"/>
    <property type="match status" value="2"/>
</dbReference>
<evidence type="ECO:0000256" key="2">
    <source>
        <dbReference type="ARBA" id="ARBA00006024"/>
    </source>
</evidence>
<dbReference type="NCBIfam" id="TIGR01511">
    <property type="entry name" value="ATPase-IB1_Cu"/>
    <property type="match status" value="1"/>
</dbReference>
<keyword evidence="12" id="KW-0460">Magnesium</keyword>
<evidence type="ECO:0000256" key="6">
    <source>
        <dbReference type="ARBA" id="ARBA00022692"/>
    </source>
</evidence>
<keyword evidence="21" id="KW-1003">Cell membrane</keyword>
<keyword evidence="8" id="KW-0677">Repeat</keyword>
<proteinExistence type="inferred from homology"/>
<keyword evidence="9 21" id="KW-0547">Nucleotide-binding</keyword>
<dbReference type="InterPro" id="IPR036163">
    <property type="entry name" value="HMA_dom_sf"/>
</dbReference>
<dbReference type="GO" id="GO:0005886">
    <property type="term" value="C:plasma membrane"/>
    <property type="evidence" value="ECO:0007669"/>
    <property type="project" value="UniProtKB-SubCell"/>
</dbReference>
<evidence type="ECO:0000313" key="24">
    <source>
        <dbReference type="Proteomes" id="UP000198833"/>
    </source>
</evidence>
<dbReference type="InterPro" id="IPR027256">
    <property type="entry name" value="P-typ_ATPase_IB"/>
</dbReference>
<evidence type="ECO:0000256" key="18">
    <source>
        <dbReference type="ARBA" id="ARBA00029719"/>
    </source>
</evidence>
<dbReference type="GO" id="GO:0140581">
    <property type="term" value="F:P-type monovalent copper transporter activity"/>
    <property type="evidence" value="ECO:0007669"/>
    <property type="project" value="UniProtKB-EC"/>
</dbReference>
<evidence type="ECO:0000256" key="1">
    <source>
        <dbReference type="ARBA" id="ARBA00004651"/>
    </source>
</evidence>
<dbReference type="SUPFAM" id="SSF56784">
    <property type="entry name" value="HAD-like"/>
    <property type="match status" value="1"/>
</dbReference>
<keyword evidence="16" id="KW-0406">Ion transport</keyword>
<dbReference type="PROSITE" id="PS01047">
    <property type="entry name" value="HMA_1"/>
    <property type="match status" value="2"/>
</dbReference>
<evidence type="ECO:0000256" key="4">
    <source>
        <dbReference type="ARBA" id="ARBA00015102"/>
    </source>
</evidence>
<dbReference type="GO" id="GO:0043682">
    <property type="term" value="F:P-type divalent copper transporter activity"/>
    <property type="evidence" value="ECO:0007669"/>
    <property type="project" value="TreeGrafter"/>
</dbReference>
<dbReference type="InterPro" id="IPR001757">
    <property type="entry name" value="P_typ_ATPase"/>
</dbReference>
<keyword evidence="13" id="KW-1278">Translocase</keyword>
<dbReference type="Gene3D" id="3.30.70.100">
    <property type="match status" value="2"/>
</dbReference>
<dbReference type="InterPro" id="IPR036412">
    <property type="entry name" value="HAD-like_sf"/>
</dbReference>
<dbReference type="SFLD" id="SFLDG00002">
    <property type="entry name" value="C1.7:_P-type_atpase_like"/>
    <property type="match status" value="1"/>
</dbReference>
<dbReference type="GO" id="GO:0055070">
    <property type="term" value="P:copper ion homeostasis"/>
    <property type="evidence" value="ECO:0007669"/>
    <property type="project" value="TreeGrafter"/>
</dbReference>
<feature type="transmembrane region" description="Helical" evidence="21">
    <location>
        <begin position="776"/>
        <end position="798"/>
    </location>
</feature>
<dbReference type="PANTHER" id="PTHR43520">
    <property type="entry name" value="ATP7, ISOFORM B"/>
    <property type="match status" value="1"/>
</dbReference>
<dbReference type="InterPro" id="IPR006122">
    <property type="entry name" value="HMA_Cu_ion-bd"/>
</dbReference>
<evidence type="ECO:0000256" key="19">
    <source>
        <dbReference type="ARBA" id="ARBA00033239"/>
    </source>
</evidence>
<dbReference type="Gene3D" id="2.70.150.10">
    <property type="entry name" value="Calcium-transporting ATPase, cytoplasmic transduction domain A"/>
    <property type="match status" value="1"/>
</dbReference>
<dbReference type="Proteomes" id="UP000198833">
    <property type="component" value="Unassembled WGS sequence"/>
</dbReference>
<dbReference type="InterPro" id="IPR006121">
    <property type="entry name" value="HMA_dom"/>
</dbReference>
<dbReference type="InterPro" id="IPR018303">
    <property type="entry name" value="ATPase_P-typ_P_site"/>
</dbReference>
<keyword evidence="6 21" id="KW-0812">Transmembrane</keyword>
<feature type="transmembrane region" description="Helical" evidence="21">
    <location>
        <begin position="431"/>
        <end position="452"/>
    </location>
</feature>
<evidence type="ECO:0000256" key="5">
    <source>
        <dbReference type="ARBA" id="ARBA00022448"/>
    </source>
</evidence>
<dbReference type="NCBIfam" id="TIGR01494">
    <property type="entry name" value="ATPase_P-type"/>
    <property type="match status" value="1"/>
</dbReference>
<keyword evidence="24" id="KW-1185">Reference proteome</keyword>
<dbReference type="FunFam" id="3.30.70.100:FF:000005">
    <property type="entry name" value="Copper-exporting P-type ATPase A"/>
    <property type="match status" value="2"/>
</dbReference>
<keyword evidence="10" id="KW-0187">Copper transport</keyword>
<evidence type="ECO:0000256" key="20">
    <source>
        <dbReference type="ARBA" id="ARBA00049289"/>
    </source>
</evidence>
<dbReference type="EMBL" id="FOEN01000005">
    <property type="protein sequence ID" value="SEQ07598.1"/>
    <property type="molecule type" value="Genomic_DNA"/>
</dbReference>
<feature type="transmembrane region" description="Helical" evidence="21">
    <location>
        <begin position="278"/>
        <end position="296"/>
    </location>
</feature>
<comment type="catalytic activity">
    <reaction evidence="20">
        <text>Cu(+)(in) + ATP + H2O = Cu(+)(out) + ADP + phosphate + H(+)</text>
        <dbReference type="Rhea" id="RHEA:25792"/>
        <dbReference type="ChEBI" id="CHEBI:15377"/>
        <dbReference type="ChEBI" id="CHEBI:15378"/>
        <dbReference type="ChEBI" id="CHEBI:30616"/>
        <dbReference type="ChEBI" id="CHEBI:43474"/>
        <dbReference type="ChEBI" id="CHEBI:49552"/>
        <dbReference type="ChEBI" id="CHEBI:456216"/>
        <dbReference type="EC" id="7.2.2.8"/>
    </reaction>
</comment>
<evidence type="ECO:0000256" key="13">
    <source>
        <dbReference type="ARBA" id="ARBA00022967"/>
    </source>
</evidence>
<evidence type="ECO:0000256" key="8">
    <source>
        <dbReference type="ARBA" id="ARBA00022737"/>
    </source>
</evidence>
<dbReference type="Pfam" id="PF00702">
    <property type="entry name" value="Hydrolase"/>
    <property type="match status" value="1"/>
</dbReference>
<dbReference type="InterPro" id="IPR023299">
    <property type="entry name" value="ATPase_P-typ_cyto_dom_N"/>
</dbReference>
<dbReference type="EC" id="7.2.2.8" evidence="3"/>
<dbReference type="CDD" id="cd02094">
    <property type="entry name" value="P-type_ATPase_Cu-like"/>
    <property type="match status" value="1"/>
</dbReference>
<sequence length="828" mass="90314">MEKIRFDVEGMHCASCAQTIERGLKKQAGVEEASVNLLSEEAWVSFDPHRIQAKDLQDVVDNLGYQLILPQAQQDQDQTATQIQHYNIEGMHCASCAQTIEKAVNQLDEVDQAQVNLANETLSVHWKNQAQSQRVVDTVADAGYQAQLQEDNVQSYQKKRQRKLVQQDQEKHKLIWMTLLLIPLVLIAMGPMLGLSLPAFIDPMHSPKTYALVQAILTTGIMFMARQTFTMGLKALFKGHPNMDSLVALGTLAAYLQGLFTTVGLWLNDSAQSEHPVLYFESAGMILVLIGLGNYLENRAKHKTSQAIESLMDLSPQTAHLVKGPQDIVDVPTEKLKVGDRVLVKPGERIPLDGRIVQGQSSVDESMLTGESLPVEKQTDDKVTGGSFNQSGSFQFEVTRVGQDTTLAQIIRLVQDAQSTKAPIARLADTISAYFVPIVMTLAVLAAGYWYFLGGQSLNFALNILISVLIIACPCALGLATPTAMMVGIGNAANKGILIKSGQALEQIQQADVILLDKTGTITQGKPKVQAFHIVPEYQDQETEILTWIASAENQSEHPLAQAIVQFAHDQELDLSEIDHFQAETGQGIQAEVKHNVIYIGKQDYIAQHATIPQSYLDQANEASQQGLTTIYVALAEKFVASLNLGDQIKETSLAAIQDLQDRHLELVMLTGDNQQTAEAIGQQLHLDRVIANVLPADKANVVKDLQAQGKKVLMVGDGINDSPALVQADIGLAIGSGADIAVEAADVILVHSDLADIVETFNLSQATIRNVKQNLFWAFIYNIIGIPLAMGFFYAFGGHLLNPMVAAAAMSLSSVSVVLNALRLRRA</sequence>
<dbReference type="SUPFAM" id="SSF81665">
    <property type="entry name" value="Calcium ATPase, transmembrane domain M"/>
    <property type="match status" value="1"/>
</dbReference>
<dbReference type="GO" id="GO:0005507">
    <property type="term" value="F:copper ion binding"/>
    <property type="evidence" value="ECO:0007669"/>
    <property type="project" value="InterPro"/>
</dbReference>
<feature type="transmembrane region" description="Helical" evidence="21">
    <location>
        <begin position="246"/>
        <end position="266"/>
    </location>
</feature>
<evidence type="ECO:0000259" key="22">
    <source>
        <dbReference type="PROSITE" id="PS50846"/>
    </source>
</evidence>
<accession>A0A1H9D481</accession>
<dbReference type="InterPro" id="IPR059000">
    <property type="entry name" value="ATPase_P-type_domA"/>
</dbReference>
<dbReference type="CDD" id="cd00371">
    <property type="entry name" value="HMA"/>
    <property type="match status" value="2"/>
</dbReference>
<dbReference type="PROSITE" id="PS50846">
    <property type="entry name" value="HMA_2"/>
    <property type="match status" value="2"/>
</dbReference>
<evidence type="ECO:0000256" key="14">
    <source>
        <dbReference type="ARBA" id="ARBA00022989"/>
    </source>
</evidence>
<dbReference type="InterPro" id="IPR044492">
    <property type="entry name" value="P_typ_ATPase_HD_dom"/>
</dbReference>
<dbReference type="SFLD" id="SFLDS00003">
    <property type="entry name" value="Haloacid_Dehalogenase"/>
    <property type="match status" value="1"/>
</dbReference>
<reference evidence="23 24" key="1">
    <citation type="submission" date="2016-10" db="EMBL/GenBank/DDBJ databases">
        <authorList>
            <person name="de Groot N.N."/>
        </authorList>
    </citation>
    <scope>NUCLEOTIDE SEQUENCE [LARGE SCALE GENOMIC DNA]</scope>
    <source>
        <strain evidence="23 24">DSM 15695</strain>
    </source>
</reference>
<keyword evidence="17 21" id="KW-0472">Membrane</keyword>
<dbReference type="InterPro" id="IPR023214">
    <property type="entry name" value="HAD_sf"/>
</dbReference>
<evidence type="ECO:0000256" key="16">
    <source>
        <dbReference type="ARBA" id="ARBA00023065"/>
    </source>
</evidence>
<evidence type="ECO:0000256" key="3">
    <source>
        <dbReference type="ARBA" id="ARBA00012517"/>
    </source>
</evidence>
<comment type="similarity">
    <text evidence="2 21">Belongs to the cation transport ATPase (P-type) (TC 3.A.3) family. Type IB subfamily.</text>
</comment>
<evidence type="ECO:0000256" key="9">
    <source>
        <dbReference type="ARBA" id="ARBA00022741"/>
    </source>
</evidence>
<dbReference type="OrthoDB" id="9813266at2"/>
<dbReference type="SFLD" id="SFLDF00027">
    <property type="entry name" value="p-type_atpase"/>
    <property type="match status" value="1"/>
</dbReference>
<dbReference type="GO" id="GO:0016887">
    <property type="term" value="F:ATP hydrolysis activity"/>
    <property type="evidence" value="ECO:0007669"/>
    <property type="project" value="InterPro"/>
</dbReference>
<dbReference type="GO" id="GO:0005524">
    <property type="term" value="F:ATP binding"/>
    <property type="evidence" value="ECO:0007669"/>
    <property type="project" value="UniProtKB-UniRule"/>
</dbReference>
<keyword evidence="7 21" id="KW-0479">Metal-binding</keyword>
<evidence type="ECO:0000256" key="10">
    <source>
        <dbReference type="ARBA" id="ARBA00022796"/>
    </source>
</evidence>
<gene>
    <name evidence="23" type="ORF">SAMN04488558_1053</name>
</gene>
<feature type="transmembrane region" description="Helical" evidence="21">
    <location>
        <begin position="804"/>
        <end position="823"/>
    </location>
</feature>
<evidence type="ECO:0000256" key="11">
    <source>
        <dbReference type="ARBA" id="ARBA00022840"/>
    </source>
</evidence>
<dbReference type="NCBIfam" id="TIGR00003">
    <property type="entry name" value="copper ion binding protein"/>
    <property type="match status" value="2"/>
</dbReference>
<dbReference type="SUPFAM" id="SSF81653">
    <property type="entry name" value="Calcium ATPase, transduction domain A"/>
    <property type="match status" value="1"/>
</dbReference>
<dbReference type="InterPro" id="IPR023298">
    <property type="entry name" value="ATPase_P-typ_TM_dom_sf"/>
</dbReference>
<evidence type="ECO:0000256" key="7">
    <source>
        <dbReference type="ARBA" id="ARBA00022723"/>
    </source>
</evidence>
<feature type="domain" description="HMA" evidence="22">
    <location>
        <begin position="2"/>
        <end position="68"/>
    </location>
</feature>
<evidence type="ECO:0000256" key="12">
    <source>
        <dbReference type="ARBA" id="ARBA00022842"/>
    </source>
</evidence>
<dbReference type="AlphaFoldDB" id="A0A1H9D481"/>
<dbReference type="Gene3D" id="3.40.50.1000">
    <property type="entry name" value="HAD superfamily/HAD-like"/>
    <property type="match status" value="1"/>
</dbReference>
<protein>
    <recommendedName>
        <fullName evidence="4">Copper-exporting P-type ATPase</fullName>
        <ecNumber evidence="3">7.2.2.8</ecNumber>
    </recommendedName>
    <alternativeName>
        <fullName evidence="18">Copper-exporting P-type ATPase A</fullName>
    </alternativeName>
    <alternativeName>
        <fullName evidence="19">Cu(+)-exporting ATPase</fullName>
    </alternativeName>
</protein>
<feature type="transmembrane region" description="Helical" evidence="21">
    <location>
        <begin position="458"/>
        <end position="480"/>
    </location>
</feature>
<keyword evidence="14 21" id="KW-1133">Transmembrane helix</keyword>
<keyword evidence="15" id="KW-0186">Copper</keyword>
<dbReference type="FunFam" id="2.70.150.10:FF:000002">
    <property type="entry name" value="Copper-transporting ATPase 1, putative"/>
    <property type="match status" value="1"/>
</dbReference>
<dbReference type="PRINTS" id="PR00942">
    <property type="entry name" value="CUATPASEI"/>
</dbReference>
<feature type="transmembrane region" description="Helical" evidence="21">
    <location>
        <begin position="209"/>
        <end position="225"/>
    </location>
</feature>
<dbReference type="RefSeq" id="WP_092571418.1">
    <property type="nucleotide sequence ID" value="NZ_FOEN01000005.1"/>
</dbReference>
<keyword evidence="11 21" id="KW-0067">ATP-binding</keyword>
<dbReference type="Pfam" id="PF00403">
    <property type="entry name" value="HMA"/>
    <property type="match status" value="2"/>
</dbReference>
<feature type="domain" description="HMA" evidence="22">
    <location>
        <begin position="82"/>
        <end position="147"/>
    </location>
</feature>
<dbReference type="Pfam" id="PF00122">
    <property type="entry name" value="E1-E2_ATPase"/>
    <property type="match status" value="1"/>
</dbReference>
<dbReference type="Gene3D" id="3.40.1110.10">
    <property type="entry name" value="Calcium-transporting ATPase, cytoplasmic domain N"/>
    <property type="match status" value="1"/>
</dbReference>
<evidence type="ECO:0000256" key="21">
    <source>
        <dbReference type="RuleBase" id="RU362081"/>
    </source>
</evidence>
<evidence type="ECO:0000256" key="15">
    <source>
        <dbReference type="ARBA" id="ARBA00023008"/>
    </source>
</evidence>
<feature type="transmembrane region" description="Helical" evidence="21">
    <location>
        <begin position="174"/>
        <end position="197"/>
    </location>
</feature>
<keyword evidence="5" id="KW-0813">Transport</keyword>
<dbReference type="PRINTS" id="PR00119">
    <property type="entry name" value="CATATPASE"/>
</dbReference>